<dbReference type="PANTHER" id="PTHR30008:SF0">
    <property type="entry name" value="EXODEOXYRIBONUCLEASE 7 LARGE SUBUNIT"/>
    <property type="match status" value="1"/>
</dbReference>
<dbReference type="GO" id="GO:0005737">
    <property type="term" value="C:cytoplasm"/>
    <property type="evidence" value="ECO:0007669"/>
    <property type="project" value="UniProtKB-SubCell"/>
</dbReference>
<dbReference type="CDD" id="cd04489">
    <property type="entry name" value="ExoVII_LU_OBF"/>
    <property type="match status" value="1"/>
</dbReference>
<dbReference type="NCBIfam" id="TIGR00237">
    <property type="entry name" value="xseA"/>
    <property type="match status" value="1"/>
</dbReference>
<evidence type="ECO:0000313" key="11">
    <source>
        <dbReference type="Proteomes" id="UP000595349"/>
    </source>
</evidence>
<comment type="catalytic activity">
    <reaction evidence="5 6">
        <text>Exonucleolytic cleavage in either 5'- to 3'- or 3'- to 5'-direction to yield nucleoside 5'-phosphates.</text>
        <dbReference type="EC" id="3.1.11.6"/>
    </reaction>
</comment>
<organism evidence="10 11">
    <name type="scientific">Salicibibacter cibi</name>
    <dbReference type="NCBI Taxonomy" id="2743001"/>
    <lineage>
        <taxon>Bacteria</taxon>
        <taxon>Bacillati</taxon>
        <taxon>Bacillota</taxon>
        <taxon>Bacilli</taxon>
        <taxon>Bacillales</taxon>
        <taxon>Bacillaceae</taxon>
        <taxon>Salicibibacter</taxon>
    </lineage>
</organism>
<dbReference type="Pfam" id="PF02601">
    <property type="entry name" value="Exonuc_VII_L"/>
    <property type="match status" value="1"/>
</dbReference>
<keyword evidence="2 5" id="KW-0540">Nuclease</keyword>
<evidence type="ECO:0000256" key="6">
    <source>
        <dbReference type="RuleBase" id="RU004355"/>
    </source>
</evidence>
<evidence type="ECO:0000256" key="5">
    <source>
        <dbReference type="HAMAP-Rule" id="MF_00378"/>
    </source>
</evidence>
<gene>
    <name evidence="5" type="primary">xseA</name>
    <name evidence="10" type="ORF">HUG20_07690</name>
</gene>
<dbReference type="EMBL" id="CP054706">
    <property type="protein sequence ID" value="QQK79778.1"/>
    <property type="molecule type" value="Genomic_DNA"/>
</dbReference>
<comment type="function">
    <text evidence="5">Bidirectionally degrades single-stranded DNA into large acid-insoluble oligonucleotides, which are then degraded further into small acid-soluble oligonucleotides.</text>
</comment>
<comment type="subcellular location">
    <subcellularLocation>
        <location evidence="5 6">Cytoplasm</location>
    </subcellularLocation>
</comment>
<evidence type="ECO:0000256" key="3">
    <source>
        <dbReference type="ARBA" id="ARBA00022801"/>
    </source>
</evidence>
<dbReference type="KEGG" id="scib:HUG20_07690"/>
<dbReference type="GO" id="GO:0008855">
    <property type="term" value="F:exodeoxyribonuclease VII activity"/>
    <property type="evidence" value="ECO:0007669"/>
    <property type="project" value="UniProtKB-UniRule"/>
</dbReference>
<comment type="similarity">
    <text evidence="5 6">Belongs to the XseA family.</text>
</comment>
<keyword evidence="7" id="KW-0175">Coiled coil</keyword>
<feature type="domain" description="Exonuclease VII large subunit C-terminal" evidence="8">
    <location>
        <begin position="127"/>
        <end position="439"/>
    </location>
</feature>
<sequence>MMNPDQRYLSVTQLTRQIKGLIDKSPLLNDVFLRGEISNFKHHSRGHMYFTIKDEKARVSAVMFAGNNRALRFRPESGMKVLVRGNVSVYEPYGQYQLYVRMMEPDGIGQLYLAYEQLKRKLDSEGLFHASRKQPLPNFPAHIGVVTSKTGAVIRDIYTTVKRRYPQASISLYPVAVQGPEAAPGIVRALTQANEDGNDVLIAGRGGGSIEDLWAFNDEQVVRTVSALTTPIISAVGHETDVTLMDFVADIRAATPTAAAEIAVPSLIEWQEKVATQKNRLQQIMQQIVNAQKEKLAYMKNSYAFRYPEQLLKQKEQELDRNLDQLHRAMQTRMQMQRQQVNEQRRRIALLRPTHLLDQKRQLLETDTKQLEGNFQRLLTDKANRYERLLEKLALLNPMETLKRGYTVTYQDEQLVKTVDVVDLADELRIYFQDGYVEAEVTGKGTETFVTDKGDATGGR</sequence>
<dbReference type="Proteomes" id="UP000595349">
    <property type="component" value="Chromosome"/>
</dbReference>
<keyword evidence="3 5" id="KW-0378">Hydrolase</keyword>
<protein>
    <recommendedName>
        <fullName evidence="5">Exodeoxyribonuclease 7 large subunit</fullName>
        <ecNumber evidence="5">3.1.11.6</ecNumber>
    </recommendedName>
    <alternativeName>
        <fullName evidence="5">Exodeoxyribonuclease VII large subunit</fullName>
        <shortName evidence="5">Exonuclease VII large subunit</shortName>
    </alternativeName>
</protein>
<evidence type="ECO:0000256" key="4">
    <source>
        <dbReference type="ARBA" id="ARBA00022839"/>
    </source>
</evidence>
<evidence type="ECO:0000256" key="1">
    <source>
        <dbReference type="ARBA" id="ARBA00022490"/>
    </source>
</evidence>
<dbReference type="GO" id="GO:0006308">
    <property type="term" value="P:DNA catabolic process"/>
    <property type="evidence" value="ECO:0007669"/>
    <property type="project" value="UniProtKB-UniRule"/>
</dbReference>
<dbReference type="InterPro" id="IPR020579">
    <property type="entry name" value="Exonuc_VII_lsu_C"/>
</dbReference>
<dbReference type="AlphaFoldDB" id="A0A7T6ZA81"/>
<evidence type="ECO:0000259" key="8">
    <source>
        <dbReference type="Pfam" id="PF02601"/>
    </source>
</evidence>
<name>A0A7T6ZA81_9BACI</name>
<comment type="subunit">
    <text evidence="5">Heterooligomer composed of large and small subunits.</text>
</comment>
<dbReference type="GO" id="GO:0009318">
    <property type="term" value="C:exodeoxyribonuclease VII complex"/>
    <property type="evidence" value="ECO:0007669"/>
    <property type="project" value="UniProtKB-UniRule"/>
</dbReference>
<dbReference type="HAMAP" id="MF_00378">
    <property type="entry name" value="Exonuc_7_L"/>
    <property type="match status" value="1"/>
</dbReference>
<keyword evidence="1 5" id="KW-0963">Cytoplasm</keyword>
<dbReference type="GO" id="GO:0003676">
    <property type="term" value="F:nucleic acid binding"/>
    <property type="evidence" value="ECO:0007669"/>
    <property type="project" value="InterPro"/>
</dbReference>
<feature type="coiled-coil region" evidence="7">
    <location>
        <begin position="267"/>
        <end position="332"/>
    </location>
</feature>
<dbReference type="EC" id="3.1.11.6" evidence="5"/>
<keyword evidence="4 5" id="KW-0269">Exonuclease</keyword>
<dbReference type="InterPro" id="IPR003753">
    <property type="entry name" value="Exonuc_VII_L"/>
</dbReference>
<reference evidence="10 11" key="1">
    <citation type="submission" date="2020-06" db="EMBL/GenBank/DDBJ databases">
        <title>Genomic analysis of Salicibibacter sp. NKC21-4.</title>
        <authorList>
            <person name="Oh Y.J."/>
        </authorList>
    </citation>
    <scope>NUCLEOTIDE SEQUENCE [LARGE SCALE GENOMIC DNA]</scope>
    <source>
        <strain evidence="10 11">NKC21-4</strain>
    </source>
</reference>
<evidence type="ECO:0000256" key="2">
    <source>
        <dbReference type="ARBA" id="ARBA00022722"/>
    </source>
</evidence>
<dbReference type="InterPro" id="IPR025824">
    <property type="entry name" value="OB-fold_nuc-bd_dom"/>
</dbReference>
<dbReference type="Pfam" id="PF13742">
    <property type="entry name" value="tRNA_anti_2"/>
    <property type="match status" value="1"/>
</dbReference>
<keyword evidence="11" id="KW-1185">Reference proteome</keyword>
<dbReference type="PANTHER" id="PTHR30008">
    <property type="entry name" value="EXODEOXYRIBONUCLEASE 7 LARGE SUBUNIT"/>
    <property type="match status" value="1"/>
</dbReference>
<feature type="domain" description="OB-fold nucleic acid binding" evidence="9">
    <location>
        <begin position="9"/>
        <end position="104"/>
    </location>
</feature>
<evidence type="ECO:0000313" key="10">
    <source>
        <dbReference type="EMBL" id="QQK79778.1"/>
    </source>
</evidence>
<proteinExistence type="inferred from homology"/>
<evidence type="ECO:0000256" key="7">
    <source>
        <dbReference type="SAM" id="Coils"/>
    </source>
</evidence>
<evidence type="ECO:0000259" key="9">
    <source>
        <dbReference type="Pfam" id="PF13742"/>
    </source>
</evidence>
<accession>A0A7T6ZA81</accession>